<dbReference type="PRINTS" id="PR00747">
    <property type="entry name" value="GLYHDRLASE47"/>
</dbReference>
<dbReference type="InterPro" id="IPR044674">
    <property type="entry name" value="EDEM1/2/3"/>
</dbReference>
<dbReference type="Pfam" id="PF01532">
    <property type="entry name" value="Glyco_hydro_47"/>
    <property type="match status" value="1"/>
</dbReference>
<name>A0ABR4NHN9_9FUNG</name>
<keyword evidence="4" id="KW-0325">Glycoprotein</keyword>
<keyword evidence="5" id="KW-0326">Glycosidase</keyword>
<feature type="region of interest" description="Disordered" evidence="6">
    <location>
        <begin position="838"/>
        <end position="862"/>
    </location>
</feature>
<gene>
    <name evidence="8" type="ORF">HK105_201313</name>
</gene>
<dbReference type="InterPro" id="IPR036026">
    <property type="entry name" value="Seven-hairpin_glycosidases"/>
</dbReference>
<feature type="compositionally biased region" description="Pro residues" evidence="6">
    <location>
        <begin position="841"/>
        <end position="854"/>
    </location>
</feature>
<evidence type="ECO:0000256" key="5">
    <source>
        <dbReference type="RuleBase" id="RU361193"/>
    </source>
</evidence>
<feature type="domain" description="PA" evidence="7">
    <location>
        <begin position="756"/>
        <end position="827"/>
    </location>
</feature>
<dbReference type="InterPro" id="IPR001382">
    <property type="entry name" value="Glyco_hydro_47"/>
</dbReference>
<dbReference type="Proteomes" id="UP001527925">
    <property type="component" value="Unassembled WGS sequence"/>
</dbReference>
<dbReference type="Gene3D" id="3.50.30.30">
    <property type="match status" value="1"/>
</dbReference>
<accession>A0ABR4NHN9</accession>
<dbReference type="EC" id="3.2.1.-" evidence="5"/>
<proteinExistence type="inferred from homology"/>
<dbReference type="InterPro" id="IPR012341">
    <property type="entry name" value="6hp_glycosidase-like_sf"/>
</dbReference>
<sequence length="987" mass="108458">MLPPAASDRAKEMFDHGFSSYMQHAYPADELNPILCRGRSRDADPNNWNVNDVLGNFSLTLVDSLDTLAIMGDRSGFENSVRLVADNVRFDLDSRVQVFEVNIRMLGGLLSAHLLASDPKLGFRISWYNGELLSLAKDLGDRLMPAFDTPTGLPFPRPGLKVNLRRGVLSFEVKEACTAGAGTLLLEFATLSRLTKDPKYEAAARKALQTIWSQRSALDLIGNTMSITKLRWIEKQSGIGAGIDSFFEYLFKAYVLLGDTEYLGMFDDAYRAIMKWIRDERGFVYKNVNMDDGALVSTWIDSLASFFPGLQVLAGDIDSAIKHQYLYFTIWRRFGALPERFDLHSRSPNIASYPLRPELIESTYMLYQATKNPFYLHAGEIMLNDIESAARVSCGFASIKDVRTGAREDRMESFFLSETLKYLYLLFDEDNFVNKLDSNFVFTTEGHFLPLPYKYHTAAGSVPSNRTCPIPKSPIVARQSPIQTRPPLSVNEMDACNMIVGYTPPATDDPVCPPRGLDVGPTNPGLPSAFRNVEITYEPLESAWLSSVLQTFMHFASILLTRKPTFAAVSPLVAKMDYGYIANSIEGAHVVLELTQSNKYRVVRVFHPSMRLGRHEDLRVDHDGVPYSNGPSNSPAGTAKNELNKQFLTRGIITAGGVSSDDSVVYTGMFGPYLPHGSVLEGEMVPLIVQARGLPSPPAGGQQWYPGSHSWNGTPPKNPPAGLSVVIEALQSLPKRNLFSKLDMACQPLTPLQQHHVRGRFVLVRRGGCLFATKAEHLQAAGARGMIVASVAVHSLYMKPSSDMPDAPGRIDGVDTIRIPSLFAARATSIMLLQAIQDASRPPPDPSSSSPPSPASSGDAFGSSAASKLAEFGSDLGRRILGAFGIGTAFFEPPVVPISVQIVDPDLTGGRELDIRITINQRPIENLILLRRPSSFGQRDQGDDRIDLDDGFRRVGATSTLIDPGARLECVWMCAAGDRRTCCARAL</sequence>
<organism evidence="8 9">
    <name type="scientific">Polyrhizophydium stewartii</name>
    <dbReference type="NCBI Taxonomy" id="2732419"/>
    <lineage>
        <taxon>Eukaryota</taxon>
        <taxon>Fungi</taxon>
        <taxon>Fungi incertae sedis</taxon>
        <taxon>Chytridiomycota</taxon>
        <taxon>Chytridiomycota incertae sedis</taxon>
        <taxon>Chytridiomycetes</taxon>
        <taxon>Rhizophydiales</taxon>
        <taxon>Rhizophydiales incertae sedis</taxon>
        <taxon>Polyrhizophydium</taxon>
    </lineage>
</organism>
<dbReference type="Pfam" id="PF02225">
    <property type="entry name" value="PA"/>
    <property type="match status" value="1"/>
</dbReference>
<comment type="similarity">
    <text evidence="2 5">Belongs to the glycosyl hydrolase 47 family.</text>
</comment>
<dbReference type="PANTHER" id="PTHR45679:SF5">
    <property type="entry name" value="ER DEGRADATION-ENHANCING ALPHA-MANNOSIDASE-LIKE PROTEIN 1"/>
    <property type="match status" value="1"/>
</dbReference>
<dbReference type="InterPro" id="IPR003137">
    <property type="entry name" value="PA_domain"/>
</dbReference>
<keyword evidence="3" id="KW-0256">Endoplasmic reticulum</keyword>
<dbReference type="SUPFAM" id="SSF48225">
    <property type="entry name" value="Seven-hairpin glycosidases"/>
    <property type="match status" value="1"/>
</dbReference>
<dbReference type="SUPFAM" id="SSF52025">
    <property type="entry name" value="PA domain"/>
    <property type="match status" value="1"/>
</dbReference>
<dbReference type="InterPro" id="IPR046450">
    <property type="entry name" value="PA_dom_sf"/>
</dbReference>
<evidence type="ECO:0000313" key="9">
    <source>
        <dbReference type="Proteomes" id="UP001527925"/>
    </source>
</evidence>
<evidence type="ECO:0000256" key="2">
    <source>
        <dbReference type="ARBA" id="ARBA00007658"/>
    </source>
</evidence>
<evidence type="ECO:0000256" key="1">
    <source>
        <dbReference type="ARBA" id="ARBA00004240"/>
    </source>
</evidence>
<dbReference type="PANTHER" id="PTHR45679">
    <property type="entry name" value="ER DEGRADATION-ENHANCING ALPHA-MANNOSIDASE-LIKE PROTEIN 2"/>
    <property type="match status" value="1"/>
</dbReference>
<comment type="caution">
    <text evidence="8">The sequence shown here is derived from an EMBL/GenBank/DDBJ whole genome shotgun (WGS) entry which is preliminary data.</text>
</comment>
<evidence type="ECO:0000313" key="8">
    <source>
        <dbReference type="EMBL" id="KAL2919043.1"/>
    </source>
</evidence>
<protein>
    <recommendedName>
        <fullName evidence="5">alpha-1,2-Mannosidase</fullName>
        <ecNumber evidence="5">3.2.1.-</ecNumber>
    </recommendedName>
</protein>
<evidence type="ECO:0000256" key="3">
    <source>
        <dbReference type="ARBA" id="ARBA00022824"/>
    </source>
</evidence>
<keyword evidence="9" id="KW-1185">Reference proteome</keyword>
<keyword evidence="5" id="KW-0378">Hydrolase</keyword>
<reference evidence="8 9" key="1">
    <citation type="submission" date="2023-09" db="EMBL/GenBank/DDBJ databases">
        <title>Pangenome analysis of Batrachochytrium dendrobatidis and related Chytrids.</title>
        <authorList>
            <person name="Yacoub M.N."/>
            <person name="Stajich J.E."/>
            <person name="James T.Y."/>
        </authorList>
    </citation>
    <scope>NUCLEOTIDE SEQUENCE [LARGE SCALE GENOMIC DNA]</scope>
    <source>
        <strain evidence="8 9">JEL0888</strain>
    </source>
</reference>
<evidence type="ECO:0000256" key="6">
    <source>
        <dbReference type="SAM" id="MobiDB-lite"/>
    </source>
</evidence>
<evidence type="ECO:0000256" key="4">
    <source>
        <dbReference type="ARBA" id="ARBA00023180"/>
    </source>
</evidence>
<dbReference type="EMBL" id="JADGIZ020000004">
    <property type="protein sequence ID" value="KAL2919043.1"/>
    <property type="molecule type" value="Genomic_DNA"/>
</dbReference>
<evidence type="ECO:0000259" key="7">
    <source>
        <dbReference type="Pfam" id="PF02225"/>
    </source>
</evidence>
<comment type="subcellular location">
    <subcellularLocation>
        <location evidence="1">Endoplasmic reticulum</location>
    </subcellularLocation>
</comment>
<dbReference type="Gene3D" id="1.50.10.10">
    <property type="match status" value="1"/>
</dbReference>